<dbReference type="EMBL" id="JAAIUW010000005">
    <property type="protein sequence ID" value="KAF7830127.1"/>
    <property type="molecule type" value="Genomic_DNA"/>
</dbReference>
<feature type="region of interest" description="Disordered" evidence="1">
    <location>
        <begin position="1"/>
        <end position="40"/>
    </location>
</feature>
<evidence type="ECO:0000313" key="3">
    <source>
        <dbReference type="Proteomes" id="UP000634136"/>
    </source>
</evidence>
<keyword evidence="3" id="KW-1185">Reference proteome</keyword>
<sequence length="40" mass="4393">MATNMMEHPMQAESTHRQTKVNGEGNGHQGKVTARNSIRG</sequence>
<reference evidence="2" key="1">
    <citation type="submission" date="2020-09" db="EMBL/GenBank/DDBJ databases">
        <title>Genome-Enabled Discovery of Anthraquinone Biosynthesis in Senna tora.</title>
        <authorList>
            <person name="Kang S.-H."/>
            <person name="Pandey R.P."/>
            <person name="Lee C.-M."/>
            <person name="Sim J.-S."/>
            <person name="Jeong J.-T."/>
            <person name="Choi B.-S."/>
            <person name="Jung M."/>
            <person name="Ginzburg D."/>
            <person name="Zhao K."/>
            <person name="Won S.Y."/>
            <person name="Oh T.-J."/>
            <person name="Yu Y."/>
            <person name="Kim N.-H."/>
            <person name="Lee O.R."/>
            <person name="Lee T.-H."/>
            <person name="Bashyal P."/>
            <person name="Kim T.-S."/>
            <person name="Lee W.-H."/>
            <person name="Kawkins C."/>
            <person name="Kim C.-K."/>
            <person name="Kim J.S."/>
            <person name="Ahn B.O."/>
            <person name="Rhee S.Y."/>
            <person name="Sohng J.K."/>
        </authorList>
    </citation>
    <scope>NUCLEOTIDE SEQUENCE</scope>
    <source>
        <tissue evidence="2">Leaf</tissue>
    </source>
</reference>
<organism evidence="2 3">
    <name type="scientific">Senna tora</name>
    <dbReference type="NCBI Taxonomy" id="362788"/>
    <lineage>
        <taxon>Eukaryota</taxon>
        <taxon>Viridiplantae</taxon>
        <taxon>Streptophyta</taxon>
        <taxon>Embryophyta</taxon>
        <taxon>Tracheophyta</taxon>
        <taxon>Spermatophyta</taxon>
        <taxon>Magnoliopsida</taxon>
        <taxon>eudicotyledons</taxon>
        <taxon>Gunneridae</taxon>
        <taxon>Pentapetalae</taxon>
        <taxon>rosids</taxon>
        <taxon>fabids</taxon>
        <taxon>Fabales</taxon>
        <taxon>Fabaceae</taxon>
        <taxon>Caesalpinioideae</taxon>
        <taxon>Cassia clade</taxon>
        <taxon>Senna</taxon>
    </lineage>
</organism>
<gene>
    <name evidence="2" type="ORF">G2W53_012460</name>
</gene>
<evidence type="ECO:0000313" key="2">
    <source>
        <dbReference type="EMBL" id="KAF7830127.1"/>
    </source>
</evidence>
<evidence type="ECO:0000256" key="1">
    <source>
        <dbReference type="SAM" id="MobiDB-lite"/>
    </source>
</evidence>
<protein>
    <submittedName>
        <fullName evidence="2">Uncharacterized protein</fullName>
    </submittedName>
</protein>
<proteinExistence type="predicted"/>
<accession>A0A834TZ60</accession>
<dbReference type="AlphaFoldDB" id="A0A834TZ60"/>
<comment type="caution">
    <text evidence="2">The sequence shown here is derived from an EMBL/GenBank/DDBJ whole genome shotgun (WGS) entry which is preliminary data.</text>
</comment>
<dbReference type="Proteomes" id="UP000634136">
    <property type="component" value="Unassembled WGS sequence"/>
</dbReference>
<name>A0A834TZ60_9FABA</name>